<accession>A0A226D3T4</accession>
<keyword evidence="3" id="KW-1185">Reference proteome</keyword>
<dbReference type="Proteomes" id="UP000198287">
    <property type="component" value="Unassembled WGS sequence"/>
</dbReference>
<gene>
    <name evidence="2" type="ORF">Fcan01_25869</name>
</gene>
<reference evidence="2 3" key="1">
    <citation type="submission" date="2015-12" db="EMBL/GenBank/DDBJ databases">
        <title>The genome of Folsomia candida.</title>
        <authorList>
            <person name="Faddeeva A."/>
            <person name="Derks M.F."/>
            <person name="Anvar Y."/>
            <person name="Smit S."/>
            <person name="Van Straalen N."/>
            <person name="Roelofs D."/>
        </authorList>
    </citation>
    <scope>NUCLEOTIDE SEQUENCE [LARGE SCALE GENOMIC DNA]</scope>
    <source>
        <strain evidence="2 3">VU population</strain>
        <tissue evidence="2">Whole body</tissue>
    </source>
</reference>
<dbReference type="EMBL" id="LNIX01000039">
    <property type="protein sequence ID" value="OXA39321.1"/>
    <property type="molecule type" value="Genomic_DNA"/>
</dbReference>
<feature type="signal peptide" evidence="1">
    <location>
        <begin position="1"/>
        <end position="21"/>
    </location>
</feature>
<evidence type="ECO:0000313" key="2">
    <source>
        <dbReference type="EMBL" id="OXA39321.1"/>
    </source>
</evidence>
<name>A0A226D3T4_FOLCA</name>
<feature type="chain" id="PRO_5012036462" evidence="1">
    <location>
        <begin position="22"/>
        <end position="238"/>
    </location>
</feature>
<proteinExistence type="predicted"/>
<comment type="caution">
    <text evidence="2">The sequence shown here is derived from an EMBL/GenBank/DDBJ whole genome shotgun (WGS) entry which is preliminary data.</text>
</comment>
<evidence type="ECO:0000256" key="1">
    <source>
        <dbReference type="SAM" id="SignalP"/>
    </source>
</evidence>
<sequence>MTLTHIKFYLFLLHIISAGAALHPCSTTTDYMDSSQNLFTHLYCRNEELSWCEGSTGGTLYQLPKMIDCPHYPNVSSDATALTTTPFFTDDDKILVGYFCYSRTYAVQIHRDLWFQDQLSQADMPFIKLAPEYCLKMSLRKVSPNGQKMIMLRDGLFGTNNHLKPEPHWNSTETEVNTNYFVVKIDLRVDHLTRHISAGTPTLNPCHVEQGFCDTEDGILMWDPPLHPMCSLKSKNFV</sequence>
<protein>
    <submittedName>
        <fullName evidence="2">Uncharacterized protein</fullName>
    </submittedName>
</protein>
<evidence type="ECO:0000313" key="3">
    <source>
        <dbReference type="Proteomes" id="UP000198287"/>
    </source>
</evidence>
<keyword evidence="1" id="KW-0732">Signal</keyword>
<organism evidence="2 3">
    <name type="scientific">Folsomia candida</name>
    <name type="common">Springtail</name>
    <dbReference type="NCBI Taxonomy" id="158441"/>
    <lineage>
        <taxon>Eukaryota</taxon>
        <taxon>Metazoa</taxon>
        <taxon>Ecdysozoa</taxon>
        <taxon>Arthropoda</taxon>
        <taxon>Hexapoda</taxon>
        <taxon>Collembola</taxon>
        <taxon>Entomobryomorpha</taxon>
        <taxon>Isotomoidea</taxon>
        <taxon>Isotomidae</taxon>
        <taxon>Proisotominae</taxon>
        <taxon>Folsomia</taxon>
    </lineage>
</organism>
<dbReference type="AlphaFoldDB" id="A0A226D3T4"/>